<dbReference type="OrthoDB" id="5949187at2759"/>
<dbReference type="EMBL" id="OB662735">
    <property type="protein sequence ID" value="CAD7230510.1"/>
    <property type="molecule type" value="Genomic_DNA"/>
</dbReference>
<protein>
    <submittedName>
        <fullName evidence="1">Uncharacterized protein</fullName>
    </submittedName>
</protein>
<name>A0A7R8ZMW2_9CRUS</name>
<dbReference type="GO" id="GO:0005829">
    <property type="term" value="C:cytosol"/>
    <property type="evidence" value="ECO:0007669"/>
    <property type="project" value="TreeGrafter"/>
</dbReference>
<gene>
    <name evidence="1" type="ORF">CTOB1V02_LOCUS8368</name>
</gene>
<reference evidence="1" key="1">
    <citation type="submission" date="2020-11" db="EMBL/GenBank/DDBJ databases">
        <authorList>
            <person name="Tran Van P."/>
        </authorList>
    </citation>
    <scope>NUCLEOTIDE SEQUENCE</scope>
</reference>
<dbReference type="Pfam" id="PF15882">
    <property type="entry name" value="DUF4735"/>
    <property type="match status" value="1"/>
</dbReference>
<dbReference type="PANTHER" id="PTHR33539:SF1">
    <property type="entry name" value="UPF0764 PROTEIN C16ORF89"/>
    <property type="match status" value="1"/>
</dbReference>
<dbReference type="InterPro" id="IPR031751">
    <property type="entry name" value="DUF4735"/>
</dbReference>
<dbReference type="PANTHER" id="PTHR33539">
    <property type="entry name" value="UPF0764 PROTEIN C16ORF89"/>
    <property type="match status" value="1"/>
</dbReference>
<proteinExistence type="predicted"/>
<dbReference type="AlphaFoldDB" id="A0A7R8ZMW2"/>
<organism evidence="1">
    <name type="scientific">Cyprideis torosa</name>
    <dbReference type="NCBI Taxonomy" id="163714"/>
    <lineage>
        <taxon>Eukaryota</taxon>
        <taxon>Metazoa</taxon>
        <taxon>Ecdysozoa</taxon>
        <taxon>Arthropoda</taxon>
        <taxon>Crustacea</taxon>
        <taxon>Oligostraca</taxon>
        <taxon>Ostracoda</taxon>
        <taxon>Podocopa</taxon>
        <taxon>Podocopida</taxon>
        <taxon>Cytherocopina</taxon>
        <taxon>Cytheroidea</taxon>
        <taxon>Cytherideidae</taxon>
        <taxon>Cyprideis</taxon>
    </lineage>
</organism>
<dbReference type="GO" id="GO:0016020">
    <property type="term" value="C:membrane"/>
    <property type="evidence" value="ECO:0007669"/>
    <property type="project" value="TreeGrafter"/>
</dbReference>
<evidence type="ECO:0000313" key="1">
    <source>
        <dbReference type="EMBL" id="CAD7230510.1"/>
    </source>
</evidence>
<sequence length="388" mass="44187">MILLQVLLLGFGFSAVFSESENHFPARVCNDSMPYTFDDFIDIGTSLLRAMEFIQTQAEEMFVDLQLGVRLAEAQLYIGVTYASELAKGFSESPEIQQALEIMKRLLGNATTTAQLGEHHLHEVITKDQASFLVDANVMPRMESSRRLDLTKTTRFPHKRLDKFAEKYQFSDNQIRDLAIDLIEHSVFRDSALTQEIGCKETLDLHFKDTPLRSFEGAMNDYCADIYRELLALANPCIPEGKLDFFVEATRNELLRPYRTRVHTSSDRSLTVSFCSQWGYLEDFLKPGWVRQAIAIQRREGCWGDDALRFKSWEATSFRTFYKNDSNAPLSRRLSKDQPHQRVKRSEKALDYACLGHLTAVVLPGLAGTLRLILEEFVATKAAGQSTE</sequence>
<accession>A0A7R8ZMW2</accession>